<gene>
    <name evidence="6" type="primary">mdtA_6</name>
    <name evidence="6" type="ORF">PS662_04182</name>
</gene>
<dbReference type="Pfam" id="PF25917">
    <property type="entry name" value="BSH_RND"/>
    <property type="match status" value="1"/>
</dbReference>
<evidence type="ECO:0000313" key="7">
    <source>
        <dbReference type="Proteomes" id="UP000326953"/>
    </source>
</evidence>
<organism evidence="6 7">
    <name type="scientific">Pseudomonas fluorescens</name>
    <dbReference type="NCBI Taxonomy" id="294"/>
    <lineage>
        <taxon>Bacteria</taxon>
        <taxon>Pseudomonadati</taxon>
        <taxon>Pseudomonadota</taxon>
        <taxon>Gammaproteobacteria</taxon>
        <taxon>Pseudomonadales</taxon>
        <taxon>Pseudomonadaceae</taxon>
        <taxon>Pseudomonas</taxon>
    </lineage>
</organism>
<dbReference type="InterPro" id="IPR058624">
    <property type="entry name" value="MdtA-like_HH"/>
</dbReference>
<evidence type="ECO:0000259" key="5">
    <source>
        <dbReference type="Pfam" id="PF25989"/>
    </source>
</evidence>
<feature type="domain" description="YknX-like C-terminal permuted SH3-like" evidence="5">
    <location>
        <begin position="307"/>
        <end position="374"/>
    </location>
</feature>
<proteinExistence type="inferred from homology"/>
<dbReference type="Gene3D" id="2.40.420.20">
    <property type="match status" value="1"/>
</dbReference>
<feature type="domain" description="Multidrug resistance protein MdtA-like barrel-sandwich hybrid" evidence="4">
    <location>
        <begin position="70"/>
        <end position="209"/>
    </location>
</feature>
<dbReference type="InterPro" id="IPR058625">
    <property type="entry name" value="MdtA-like_BSH"/>
</dbReference>
<protein>
    <submittedName>
        <fullName evidence="6">Multidrug resistance protein MdtA</fullName>
    </submittedName>
</protein>
<evidence type="ECO:0000313" key="6">
    <source>
        <dbReference type="EMBL" id="VVN17562.1"/>
    </source>
</evidence>
<evidence type="ECO:0000256" key="1">
    <source>
        <dbReference type="ARBA" id="ARBA00009477"/>
    </source>
</evidence>
<dbReference type="GO" id="GO:1990281">
    <property type="term" value="C:efflux pump complex"/>
    <property type="evidence" value="ECO:0007669"/>
    <property type="project" value="TreeGrafter"/>
</dbReference>
<dbReference type="InterPro" id="IPR058637">
    <property type="entry name" value="YknX-like_C"/>
</dbReference>
<feature type="domain" description="Multidrug resistance protein MdtA-like alpha-helical hairpin" evidence="3">
    <location>
        <begin position="111"/>
        <end position="180"/>
    </location>
</feature>
<dbReference type="EMBL" id="CABVHK010000014">
    <property type="protein sequence ID" value="VVN17562.1"/>
    <property type="molecule type" value="Genomic_DNA"/>
</dbReference>
<dbReference type="Gene3D" id="2.40.50.100">
    <property type="match status" value="1"/>
</dbReference>
<reference evidence="6 7" key="1">
    <citation type="submission" date="2019-09" db="EMBL/GenBank/DDBJ databases">
        <authorList>
            <person name="Chandra G."/>
            <person name="Truman W A."/>
        </authorList>
    </citation>
    <scope>NUCLEOTIDE SEQUENCE [LARGE SCALE GENOMIC DNA]</scope>
    <source>
        <strain evidence="6">PS662</strain>
    </source>
</reference>
<evidence type="ECO:0000259" key="3">
    <source>
        <dbReference type="Pfam" id="PF25876"/>
    </source>
</evidence>
<name>A0A5E6VH87_PSEFL</name>
<dbReference type="GO" id="GO:0015562">
    <property type="term" value="F:efflux transmembrane transporter activity"/>
    <property type="evidence" value="ECO:0007669"/>
    <property type="project" value="TreeGrafter"/>
</dbReference>
<dbReference type="RefSeq" id="WP_224791391.1">
    <property type="nucleotide sequence ID" value="NZ_CABVHK010000014.1"/>
</dbReference>
<dbReference type="Proteomes" id="UP000326953">
    <property type="component" value="Unassembled WGS sequence"/>
</dbReference>
<dbReference type="InterPro" id="IPR006143">
    <property type="entry name" value="RND_pump_MFP"/>
</dbReference>
<dbReference type="Gene3D" id="1.10.287.470">
    <property type="entry name" value="Helix hairpin bin"/>
    <property type="match status" value="1"/>
</dbReference>
<accession>A0A5E6VH87</accession>
<comment type="similarity">
    <text evidence="1">Belongs to the membrane fusion protein (MFP) (TC 8.A.1) family.</text>
</comment>
<evidence type="ECO:0000259" key="4">
    <source>
        <dbReference type="Pfam" id="PF25917"/>
    </source>
</evidence>
<keyword evidence="2" id="KW-0175">Coiled coil</keyword>
<dbReference type="SUPFAM" id="SSF111369">
    <property type="entry name" value="HlyD-like secretion proteins"/>
    <property type="match status" value="1"/>
</dbReference>
<dbReference type="AlphaFoldDB" id="A0A5E6VH87"/>
<evidence type="ECO:0000256" key="2">
    <source>
        <dbReference type="ARBA" id="ARBA00023054"/>
    </source>
</evidence>
<sequence>MPHFKIYRTLLSVSLSLGSLMIAGGATYWLWPSQTATAPSPASVPVTTAEVGRRDVPVLIHAIGYVRSLRSVDIRSQVDGLLLELPVSEGQFVKKGELLARMDDRGIAAALEHAKAQRAVTQAQLVSATLDLKRYRELASINAVSAQILDQQLALVAQLQATIKSQDATVLASQVQLTHTRIHSPLDGRVGIRNVHEGSYVRASDAQALFSVVQLDPISIESALPQSRLPQLQALMNRPDTSSAVLRAHSAHDGTLLGEGRLELIDNRVSADTGTVRIKGTVANPLGRLWPDQSIVINLQAGTFPDALVVPQRSLRQGAHSAFVWRISDGKAFAQPVQVEYADTEIAVVDGLEAGDQIVTDGYSRLTSGATVKIVQSAEAAQETVADRSTLR</sequence>
<dbReference type="Gene3D" id="2.40.30.170">
    <property type="match status" value="1"/>
</dbReference>
<dbReference type="PANTHER" id="PTHR30469">
    <property type="entry name" value="MULTIDRUG RESISTANCE PROTEIN MDTA"/>
    <property type="match status" value="1"/>
</dbReference>
<dbReference type="PANTHER" id="PTHR30469:SF12">
    <property type="entry name" value="MULTIDRUG RESISTANCE PROTEIN MDTA"/>
    <property type="match status" value="1"/>
</dbReference>
<dbReference type="NCBIfam" id="TIGR01730">
    <property type="entry name" value="RND_mfp"/>
    <property type="match status" value="1"/>
</dbReference>
<dbReference type="Pfam" id="PF25876">
    <property type="entry name" value="HH_MFP_RND"/>
    <property type="match status" value="1"/>
</dbReference>
<dbReference type="Pfam" id="PF25989">
    <property type="entry name" value="YknX_C"/>
    <property type="match status" value="1"/>
</dbReference>